<dbReference type="EMBL" id="AP004836">
    <property type="protein sequence ID" value="BAD25499.1"/>
    <property type="molecule type" value="Genomic_DNA"/>
</dbReference>
<evidence type="ECO:0000313" key="3">
    <source>
        <dbReference type="EMBL" id="BAD25499.1"/>
    </source>
</evidence>
<reference evidence="4" key="4">
    <citation type="journal article" date="2008" name="Nucleic Acids Res.">
        <title>The rice annotation project database (RAP-DB): 2008 update.</title>
        <authorList>
            <consortium name="The rice annotation project (RAP)"/>
        </authorList>
    </citation>
    <scope>GENOME REANNOTATION</scope>
    <source>
        <strain evidence="4">cv. Nipponbare</strain>
    </source>
</reference>
<dbReference type="EMBL" id="AP004113">
    <property type="protein sequence ID" value="BAD25197.1"/>
    <property type="molecule type" value="Genomic_DNA"/>
</dbReference>
<reference evidence="2" key="1">
    <citation type="submission" date="2001-08" db="EMBL/GenBank/DDBJ databases">
        <title>Oryza sativa nipponbare(GA3) genomic DNA, chromosome 2, BAC clone:OJ1116_A06.</title>
        <authorList>
            <person name="Sasaki T."/>
            <person name="Matsumoto T."/>
            <person name="Yamamoto K."/>
        </authorList>
    </citation>
    <scope>NUCLEOTIDE SEQUENCE</scope>
</reference>
<reference evidence="4" key="3">
    <citation type="journal article" date="2005" name="Nature">
        <title>The map-based sequence of the rice genome.</title>
        <authorList>
            <consortium name="International rice genome sequencing project (IRGSP)"/>
            <person name="Matsumoto T."/>
            <person name="Wu J."/>
            <person name="Kanamori H."/>
            <person name="Katayose Y."/>
            <person name="Fujisawa M."/>
            <person name="Namiki N."/>
            <person name="Mizuno H."/>
            <person name="Yamamoto K."/>
            <person name="Antonio B.A."/>
            <person name="Baba T."/>
            <person name="Sakata K."/>
            <person name="Nagamura Y."/>
            <person name="Aoki H."/>
            <person name="Arikawa K."/>
            <person name="Arita K."/>
            <person name="Bito T."/>
            <person name="Chiden Y."/>
            <person name="Fujitsuka N."/>
            <person name="Fukunaka R."/>
            <person name="Hamada M."/>
            <person name="Harada C."/>
            <person name="Hayashi A."/>
            <person name="Hijishita S."/>
            <person name="Honda M."/>
            <person name="Hosokawa S."/>
            <person name="Ichikawa Y."/>
            <person name="Idonuma A."/>
            <person name="Iijima M."/>
            <person name="Ikeda M."/>
            <person name="Ikeno M."/>
            <person name="Ito K."/>
            <person name="Ito S."/>
            <person name="Ito T."/>
            <person name="Ito Y."/>
            <person name="Ito Y."/>
            <person name="Iwabuchi A."/>
            <person name="Kamiya K."/>
            <person name="Karasawa W."/>
            <person name="Kurita K."/>
            <person name="Katagiri S."/>
            <person name="Kikuta A."/>
            <person name="Kobayashi H."/>
            <person name="Kobayashi N."/>
            <person name="Machita K."/>
            <person name="Maehara T."/>
            <person name="Masukawa M."/>
            <person name="Mizubayashi T."/>
            <person name="Mukai Y."/>
            <person name="Nagasaki H."/>
            <person name="Nagata Y."/>
            <person name="Naito S."/>
            <person name="Nakashima M."/>
            <person name="Nakama Y."/>
            <person name="Nakamichi Y."/>
            <person name="Nakamura M."/>
            <person name="Meguro A."/>
            <person name="Negishi M."/>
            <person name="Ohta I."/>
            <person name="Ohta T."/>
            <person name="Okamoto M."/>
            <person name="Ono N."/>
            <person name="Saji S."/>
            <person name="Sakaguchi M."/>
            <person name="Sakai K."/>
            <person name="Shibata M."/>
            <person name="Shimokawa T."/>
            <person name="Song J."/>
            <person name="Takazaki Y."/>
            <person name="Terasawa K."/>
            <person name="Tsugane M."/>
            <person name="Tsuji K."/>
            <person name="Ueda S."/>
            <person name="Waki K."/>
            <person name="Yamagata H."/>
            <person name="Yamamoto M."/>
            <person name="Yamamoto S."/>
            <person name="Yamane H."/>
            <person name="Yoshiki S."/>
            <person name="Yoshihara R."/>
            <person name="Yukawa K."/>
            <person name="Zhong H."/>
            <person name="Yano M."/>
            <person name="Yuan Q."/>
            <person name="Ouyang S."/>
            <person name="Liu J."/>
            <person name="Jones K.M."/>
            <person name="Gansberger K."/>
            <person name="Moffat K."/>
            <person name="Hill J."/>
            <person name="Bera J."/>
            <person name="Fadrosh D."/>
            <person name="Jin S."/>
            <person name="Johri S."/>
            <person name="Kim M."/>
            <person name="Overton L."/>
            <person name="Reardon M."/>
            <person name="Tsitrin T."/>
            <person name="Vuong H."/>
            <person name="Weaver B."/>
            <person name="Ciecko A."/>
            <person name="Tallon L."/>
            <person name="Jackson J."/>
            <person name="Pai G."/>
            <person name="Aken S.V."/>
            <person name="Utterback T."/>
            <person name="Reidmuller S."/>
            <person name="Feldblyum T."/>
            <person name="Hsiao J."/>
            <person name="Zismann V."/>
            <person name="Iobst S."/>
            <person name="de Vazeille A.R."/>
            <person name="Buell C.R."/>
            <person name="Ying K."/>
            <person name="Li Y."/>
            <person name="Lu T."/>
            <person name="Huang Y."/>
            <person name="Zhao Q."/>
            <person name="Feng Q."/>
            <person name="Zhang L."/>
            <person name="Zhu J."/>
            <person name="Weng Q."/>
            <person name="Mu J."/>
            <person name="Lu Y."/>
            <person name="Fan D."/>
            <person name="Liu Y."/>
            <person name="Guan J."/>
            <person name="Zhang Y."/>
            <person name="Yu S."/>
            <person name="Liu X."/>
            <person name="Zhang Y."/>
            <person name="Hong G."/>
            <person name="Han B."/>
            <person name="Choisne N."/>
            <person name="Demange N."/>
            <person name="Orjeda G."/>
            <person name="Samain S."/>
            <person name="Cattolico L."/>
            <person name="Pelletier E."/>
            <person name="Couloux A."/>
            <person name="Segurens B."/>
            <person name="Wincker P."/>
            <person name="D'Hont A."/>
            <person name="Scarpelli C."/>
            <person name="Weissenbach J."/>
            <person name="Salanoubat M."/>
            <person name="Quetier F."/>
            <person name="Yu Y."/>
            <person name="Kim H.R."/>
            <person name="Rambo T."/>
            <person name="Currie J."/>
            <person name="Collura K."/>
            <person name="Luo M."/>
            <person name="Yang T."/>
            <person name="Ammiraju J.S.S."/>
            <person name="Engler F."/>
            <person name="Soderlund C."/>
            <person name="Wing R.A."/>
            <person name="Palmer L.E."/>
            <person name="de la Bastide M."/>
            <person name="Spiegel L."/>
            <person name="Nascimento L."/>
            <person name="Zutavern T."/>
            <person name="O'Shaughnessy A."/>
            <person name="Dike S."/>
            <person name="Dedhia N."/>
            <person name="Preston R."/>
            <person name="Balija V."/>
            <person name="McCombie W.R."/>
            <person name="Chow T."/>
            <person name="Chen H."/>
            <person name="Chung M."/>
            <person name="Chen C."/>
            <person name="Shaw J."/>
            <person name="Wu H."/>
            <person name="Hsiao K."/>
            <person name="Chao Y."/>
            <person name="Chu M."/>
            <person name="Cheng C."/>
            <person name="Hour A."/>
            <person name="Lee P."/>
            <person name="Lin S."/>
            <person name="Lin Y."/>
            <person name="Liou J."/>
            <person name="Liu S."/>
            <person name="Hsing Y."/>
            <person name="Raghuvanshi S."/>
            <person name="Mohanty A."/>
            <person name="Bharti A.K."/>
            <person name="Gaur A."/>
            <person name="Gupta V."/>
            <person name="Kumar D."/>
            <person name="Ravi V."/>
            <person name="Vij S."/>
            <person name="Kapur A."/>
            <person name="Khurana P."/>
            <person name="Khurana P."/>
            <person name="Khurana J.P."/>
            <person name="Tyagi A.K."/>
            <person name="Gaikwad K."/>
            <person name="Singh A."/>
            <person name="Dalal V."/>
            <person name="Srivastava S."/>
            <person name="Dixit A."/>
            <person name="Pal A.K."/>
            <person name="Ghazi I.A."/>
            <person name="Yadav M."/>
            <person name="Pandit A."/>
            <person name="Bhargava A."/>
            <person name="Sureshbabu K."/>
            <person name="Batra K."/>
            <person name="Sharma T.R."/>
            <person name="Mohapatra T."/>
            <person name="Singh N.K."/>
            <person name="Messing J."/>
            <person name="Nelson A.B."/>
            <person name="Fuks G."/>
            <person name="Kavchok S."/>
            <person name="Keizer G."/>
            <person name="Linton E."/>
            <person name="Llaca V."/>
            <person name="Song R."/>
            <person name="Tanyolac B."/>
            <person name="Young S."/>
            <person name="Ho-Il K."/>
            <person name="Hahn J.H."/>
            <person name="Sangsakoo G."/>
            <person name="Vanavichit A."/>
            <person name="de Mattos Luiz.A.T."/>
            <person name="Zimmer P.D."/>
            <person name="Malone G."/>
            <person name="Dellagostin O."/>
            <person name="de Oliveira A.C."/>
            <person name="Bevan M."/>
            <person name="Bancroft I."/>
            <person name="Minx P."/>
            <person name="Cordum H."/>
            <person name="Wilson R."/>
            <person name="Cheng Z."/>
            <person name="Jin W."/>
            <person name="Jiang J."/>
            <person name="Leong S.A."/>
            <person name="Iwama H."/>
            <person name="Gojobori T."/>
            <person name="Itoh T."/>
            <person name="Niimura Y."/>
            <person name="Fujii Y."/>
            <person name="Habara T."/>
            <person name="Sakai H."/>
            <person name="Sato Y."/>
            <person name="Wilson G."/>
            <person name="Kumar K."/>
            <person name="McCouch S."/>
            <person name="Juretic N."/>
            <person name="Hoen D."/>
            <person name="Wright S."/>
            <person name="Bruskiewich R."/>
            <person name="Bureau T."/>
            <person name="Miyao A."/>
            <person name="Hirochika H."/>
            <person name="Nishikawa T."/>
            <person name="Kadowaki K."/>
            <person name="Sugiura M."/>
            <person name="Burr B."/>
            <person name="Sasaki T."/>
        </authorList>
    </citation>
    <scope>NUCLEOTIDE SEQUENCE [LARGE SCALE GENOMIC DNA]</scope>
    <source>
        <strain evidence="4">cv. Nipponbare</strain>
    </source>
</reference>
<reference evidence="3" key="2">
    <citation type="submission" date="2002-03" db="EMBL/GenBank/DDBJ databases">
        <title>Oryza sativa nipponbare(GA3) genomic DNA, chromosome 2, PAC clone:P0030G02.</title>
        <authorList>
            <person name="Sasaki T."/>
            <person name="Matsumoto T."/>
            <person name="Yamamoto K."/>
        </authorList>
    </citation>
    <scope>NUCLEOTIDE SEQUENCE</scope>
</reference>
<feature type="region of interest" description="Disordered" evidence="1">
    <location>
        <begin position="1"/>
        <end position="48"/>
    </location>
</feature>
<proteinExistence type="predicted"/>
<evidence type="ECO:0000313" key="2">
    <source>
        <dbReference type="EMBL" id="BAD25197.1"/>
    </source>
</evidence>
<name>Q6H700_ORYSJ</name>
<dbReference type="AlphaFoldDB" id="Q6H700"/>
<gene>
    <name evidence="2" type="ORF">OJ1116_A06.39</name>
    <name evidence="3" type="ORF">P0030G02.29</name>
</gene>
<protein>
    <submittedName>
        <fullName evidence="3">Uncharacterized protein</fullName>
    </submittedName>
</protein>
<evidence type="ECO:0000256" key="1">
    <source>
        <dbReference type="SAM" id="MobiDB-lite"/>
    </source>
</evidence>
<sequence>MAAAGDHRGAGAASCRPRRVAAAWGPAVSRPRPRVRLTRGTHGAGQCEPGCARSTWTVRLPRGPHSRGPDVAASEDPLFVEVEADVWESEQGKSHHP</sequence>
<accession>Q6H700</accession>
<organism evidence="3 4">
    <name type="scientific">Oryza sativa subsp. japonica</name>
    <name type="common">Rice</name>
    <dbReference type="NCBI Taxonomy" id="39947"/>
    <lineage>
        <taxon>Eukaryota</taxon>
        <taxon>Viridiplantae</taxon>
        <taxon>Streptophyta</taxon>
        <taxon>Embryophyta</taxon>
        <taxon>Tracheophyta</taxon>
        <taxon>Spermatophyta</taxon>
        <taxon>Magnoliopsida</taxon>
        <taxon>Liliopsida</taxon>
        <taxon>Poales</taxon>
        <taxon>Poaceae</taxon>
        <taxon>BOP clade</taxon>
        <taxon>Oryzoideae</taxon>
        <taxon>Oryzeae</taxon>
        <taxon>Oryzinae</taxon>
        <taxon>Oryza</taxon>
        <taxon>Oryza sativa</taxon>
    </lineage>
</organism>
<dbReference type="Proteomes" id="UP000000763">
    <property type="component" value="Chromosome 2"/>
</dbReference>
<evidence type="ECO:0000313" key="4">
    <source>
        <dbReference type="Proteomes" id="UP000000763"/>
    </source>
</evidence>